<accession>A0ABV0PWU2</accession>
<name>A0ABV0PWU2_9TELE</name>
<sequence>MTNKDDYYLTLWTKQTSRCGVRNLMSNPQLVHVLILGFLIHLKPFVAGACRFIAPLLSGQTQACPKTAGCSHPAMKSLKGKCKRVLKDPSISLLFFKIFK</sequence>
<reference evidence="1 2" key="1">
    <citation type="submission" date="2021-06" db="EMBL/GenBank/DDBJ databases">
        <authorList>
            <person name="Palmer J.M."/>
        </authorList>
    </citation>
    <scope>NUCLEOTIDE SEQUENCE [LARGE SCALE GENOMIC DNA]</scope>
    <source>
        <strain evidence="1 2">GA_2019</strain>
        <tissue evidence="1">Muscle</tissue>
    </source>
</reference>
<comment type="caution">
    <text evidence="1">The sequence shown here is derived from an EMBL/GenBank/DDBJ whole genome shotgun (WGS) entry which is preliminary data.</text>
</comment>
<proteinExistence type="predicted"/>
<protein>
    <submittedName>
        <fullName evidence="1">Uncharacterized protein</fullName>
    </submittedName>
</protein>
<organism evidence="1 2">
    <name type="scientific">Goodea atripinnis</name>
    <dbReference type="NCBI Taxonomy" id="208336"/>
    <lineage>
        <taxon>Eukaryota</taxon>
        <taxon>Metazoa</taxon>
        <taxon>Chordata</taxon>
        <taxon>Craniata</taxon>
        <taxon>Vertebrata</taxon>
        <taxon>Euteleostomi</taxon>
        <taxon>Actinopterygii</taxon>
        <taxon>Neopterygii</taxon>
        <taxon>Teleostei</taxon>
        <taxon>Neoteleostei</taxon>
        <taxon>Acanthomorphata</taxon>
        <taxon>Ovalentaria</taxon>
        <taxon>Atherinomorphae</taxon>
        <taxon>Cyprinodontiformes</taxon>
        <taxon>Goodeidae</taxon>
        <taxon>Goodea</taxon>
    </lineage>
</organism>
<dbReference type="Proteomes" id="UP001476798">
    <property type="component" value="Unassembled WGS sequence"/>
</dbReference>
<gene>
    <name evidence="1" type="ORF">GOODEAATRI_010118</name>
</gene>
<evidence type="ECO:0000313" key="2">
    <source>
        <dbReference type="Proteomes" id="UP001476798"/>
    </source>
</evidence>
<dbReference type="EMBL" id="JAHRIO010090544">
    <property type="protein sequence ID" value="MEQ2187960.1"/>
    <property type="molecule type" value="Genomic_DNA"/>
</dbReference>
<keyword evidence="2" id="KW-1185">Reference proteome</keyword>
<evidence type="ECO:0000313" key="1">
    <source>
        <dbReference type="EMBL" id="MEQ2187960.1"/>
    </source>
</evidence>